<comment type="caution">
    <text evidence="1">The sequence shown here is derived from an EMBL/GenBank/DDBJ whole genome shotgun (WGS) entry which is preliminary data.</text>
</comment>
<gene>
    <name evidence="1" type="ORF">H2B05_06670</name>
</gene>
<protein>
    <submittedName>
        <fullName evidence="1">PAC2 family protein</fullName>
    </submittedName>
</protein>
<feature type="non-terminal residue" evidence="1">
    <location>
        <position position="1"/>
    </location>
</feature>
<proteinExistence type="predicted"/>
<name>A0AC60W4G4_9ARCH</name>
<organism evidence="1 2">
    <name type="scientific">Candidatus Nitrosomaritimum aestuariumsis</name>
    <dbReference type="NCBI Taxonomy" id="3342354"/>
    <lineage>
        <taxon>Archaea</taxon>
        <taxon>Nitrososphaerota</taxon>
        <taxon>Nitrososphaeria</taxon>
        <taxon>Nitrosopumilales</taxon>
        <taxon>Nitrosopumilaceae</taxon>
        <taxon>Candidatus Nitrosomaritimum</taxon>
    </lineage>
</organism>
<sequence length="148" mass="16872">YCKKNQIKKIIIISGMESVNRDPKAPKIFGLVTHKSLEKLLYDCGISKFLSGSIFGTDAAMITAFRKSKTPALILYAECHPFFPDPEASIVAITTLARILNVKVDTTDIKKKIERLRIQHRNLMEETIRSLQQQQQEKQPGRAPQIYR</sequence>
<evidence type="ECO:0000313" key="2">
    <source>
        <dbReference type="Proteomes" id="UP000526786"/>
    </source>
</evidence>
<dbReference type="EMBL" id="JACENC010000263">
    <property type="protein sequence ID" value="MBA4454610.1"/>
    <property type="molecule type" value="Genomic_DNA"/>
</dbReference>
<reference evidence="1 2" key="1">
    <citation type="journal article" date="2020" name="Appl. Environ. Microbiol.">
        <title>Genomic Characteristics of a Novel Species of Ammonia-Oxidizing Archaea from the Jiulong River Estuary.</title>
        <authorList>
            <person name="Zou D."/>
            <person name="Wan R."/>
            <person name="Han L."/>
            <person name="Xu M.N."/>
            <person name="Liu Y."/>
            <person name="Liu H."/>
            <person name="Kao S.J."/>
            <person name="Li M."/>
        </authorList>
    </citation>
    <scope>NUCLEOTIDE SEQUENCE [LARGE SCALE GENOMIC DNA]</scope>
    <source>
        <strain evidence="1">W2bin3</strain>
    </source>
</reference>
<dbReference type="Proteomes" id="UP000526786">
    <property type="component" value="Unassembled WGS sequence"/>
</dbReference>
<evidence type="ECO:0000313" key="1">
    <source>
        <dbReference type="EMBL" id="MBA4454610.1"/>
    </source>
</evidence>
<accession>A0AC60W4G4</accession>